<evidence type="ECO:0000313" key="1">
    <source>
        <dbReference type="EMBL" id="MBN8431802.1"/>
    </source>
</evidence>
<name>A0ABS3E913_9GAMM</name>
<evidence type="ECO:0000313" key="2">
    <source>
        <dbReference type="Proteomes" id="UP000664293"/>
    </source>
</evidence>
<dbReference type="EMBL" id="JAEKJR010000002">
    <property type="protein sequence ID" value="MBN8431802.1"/>
    <property type="molecule type" value="Genomic_DNA"/>
</dbReference>
<dbReference type="RefSeq" id="WP_207002895.1">
    <property type="nucleotide sequence ID" value="NZ_JAEKJR010000002.1"/>
</dbReference>
<gene>
    <name evidence="1" type="ORF">JF535_13170</name>
</gene>
<dbReference type="Proteomes" id="UP000664293">
    <property type="component" value="Unassembled WGS sequence"/>
</dbReference>
<proteinExistence type="predicted"/>
<protein>
    <submittedName>
        <fullName evidence="1">Uncharacterized protein</fullName>
    </submittedName>
</protein>
<accession>A0ABS3E913</accession>
<reference evidence="1 2" key="1">
    <citation type="submission" date="2020-12" db="EMBL/GenBank/DDBJ databases">
        <title>Oil enriched cultivation method for isolating marine PHA-producing bacteria.</title>
        <authorList>
            <person name="Zheng W."/>
            <person name="Yu S."/>
            <person name="Huang Y."/>
        </authorList>
    </citation>
    <scope>NUCLEOTIDE SEQUENCE [LARGE SCALE GENOMIC DNA]</scope>
    <source>
        <strain evidence="1 2">SN0-2</strain>
    </source>
</reference>
<organism evidence="1 2">
    <name type="scientific">Microbulbifer salipaludis</name>
    <dbReference type="NCBI Taxonomy" id="187980"/>
    <lineage>
        <taxon>Bacteria</taxon>
        <taxon>Pseudomonadati</taxon>
        <taxon>Pseudomonadota</taxon>
        <taxon>Gammaproteobacteria</taxon>
        <taxon>Cellvibrionales</taxon>
        <taxon>Microbulbiferaceae</taxon>
        <taxon>Microbulbifer</taxon>
    </lineage>
</organism>
<sequence>MRNNSETFDLYNQNPQRALRLVVVIEFPTPVYLASHGDIPGLPAGALAGVLAKVSSTSQRLQPEAGRAEIGAINFELVDVGGVFTDTLRNQLQAGNGLKGRTVRLYQGGAGMDWADFRLEQTQVAEESLGYDHGRYRVRCRDIQREMRKDIFVPRSTRLAADFAKGASTLSVYSTADFEPCPHTSSFGDAPGQTVYYLKIKYQNGWEVVRATGKTGTSFTGVTRGLFGTVEYDHTVPTENDDDKGIEVEEFIYLELPAPALAYALLTGNILGTSDVLPSNWHLGIDPAHVVADEFENVGADWYKPGDYAKGVILRFDGLTKTDGKKFIEQEINLLLGAYMPVNAAGQLGFRRMTGVLADAGTVATITADDVVSLGELQQDLAALRNIFSIQWAWYEAPGFDGRFLRSNVLADADSIAHHGESKPQALKFKGLHNSRHTFTTLKNRFDALRDRFAGPPLRLRLSLLPSNNDIEVGDVVRVTLPQVRDYTSDGTLDRAMEVQRVSVDQVSGGVQVELFGSTQKAAPIADEAASTSAELPDGWYSTAGTEMTAAGLTIDGSGFLTADGTLQGAASSRTIFYYLGDLTIPAGRTLFVADNVELRVMGVLQIEGTLRGVPSNSGAGFIGSCRGGGGRVLQDRGIVRQNAKGEVVKGRNEIMPPVTIDNDGGELLGIPADLRGSGGASGGTSYQFLNGDNSYEPTGFGGSGGQGGAGVVVVARGIALGVAGAIDTSGGDGQPGSRTTLVIPNGPYGGSGGGGAPGGVLLIVDGHQNPQPVLTNSKLVACYGDSPNSPGNAGTGGSCLGVNAARVYTVPKSRTPYPNYAQDPEIDPALQQALAEAQQAAQDAADAQADATAALADLDDIAADGKLHPSEKLRAVLEYNAMSSEQAGITASATTFGITSEKTAYTSAVNALTSYLNGLTPDWDNTGTTTSISRTLWNSNWQAVYDARQALLNKIADIAGLRADWAQIGGAGKPEDGATKNLLSYDEYSKQLLDDGNVVGLLESLASAKNRMLRTAGAGFNESFIGSNSADDWEAVIGTARYRIVEGDIGAISGGNVLRMGGEYNDLDVDGNLRLHYRERFPFDPEKTYRIEVRAIVFNEGDLTRTIHLGLCGYDKNGDLMSRRGLAENGYQHYFAADSLAAAGDSWQTYVAYVRGHGDYYLANGINQYTQEKPGQMHPDVRYFAPLIQANREGTSGRVQVDYFRVDIVDEAGRINLLQQREGAVCLLREDFREENIGVPTETNFNGGAQYTFSSEVAARGYIHALLRDAENGVHVGLNDEELGVCAGPNNATKWYTFEVDIVAGTNTVSIWSSNTDGATIYGVVAVAGGAGDPQMWLEGQKYAHGCGLILNASTFTNQGSSGSDGELYIHGYDAKGAPQDVDGWIVWNSKRVPIPRHQLNPSRIGHYLIVVRLNTSGNGLNTFTGGQQVIPVYVEHGVYRYRYYDGSTQTIEFTPNERDLVIGEFYADAGEHIESGGMYQNPRPLLGFPALTSGLNMKGRAVDQRTLPMVQSDLASIALSSVCTAVDAGSTATINIAAHDVQFGGFTVAYNSASITGLQFVKKYYVYCDDEDFAGGAVTYHATTNWATAKGSPYRRLVDVITTPSDGGSSSGGGWTPPDECVCADMWLLDGLQAADARAGDLISVWEPGDQLWHGPIKSTKLVEDIDCVRLVTESGAEVHCSTTAPVTDRDGVVRRAPDTLGTWVGVSHHGSHDVTWERITRVEPIGQRAVCRIKVGGISYAAGRNPAHRIITHNPYYKP</sequence>
<keyword evidence="2" id="KW-1185">Reference proteome</keyword>
<comment type="caution">
    <text evidence="1">The sequence shown here is derived from an EMBL/GenBank/DDBJ whole genome shotgun (WGS) entry which is preliminary data.</text>
</comment>